<proteinExistence type="predicted"/>
<dbReference type="Proteomes" id="UP000695562">
    <property type="component" value="Unassembled WGS sequence"/>
</dbReference>
<reference evidence="2" key="1">
    <citation type="submission" date="2020-01" db="EMBL/GenBank/DDBJ databases">
        <title>Development of genomics and gene disruption for Polysphondylium violaceum indicates a role for the polyketide synthase stlB in stalk morphogenesis.</title>
        <authorList>
            <person name="Narita B."/>
            <person name="Kawabe Y."/>
            <person name="Kin K."/>
            <person name="Saito T."/>
            <person name="Gibbs R."/>
            <person name="Kuspa A."/>
            <person name="Muzny D."/>
            <person name="Queller D."/>
            <person name="Richards S."/>
            <person name="Strassman J."/>
            <person name="Sucgang R."/>
            <person name="Worley K."/>
            <person name="Schaap P."/>
        </authorList>
    </citation>
    <scope>NUCLEOTIDE SEQUENCE</scope>
    <source>
        <strain evidence="2">QSvi11</strain>
    </source>
</reference>
<comment type="caution">
    <text evidence="2">The sequence shown here is derived from an EMBL/GenBank/DDBJ whole genome shotgun (WGS) entry which is preliminary data.</text>
</comment>
<name>A0A8J4PTX0_9MYCE</name>
<keyword evidence="1" id="KW-0472">Membrane</keyword>
<evidence type="ECO:0000256" key="1">
    <source>
        <dbReference type="SAM" id="Phobius"/>
    </source>
</evidence>
<evidence type="ECO:0000313" key="3">
    <source>
        <dbReference type="Proteomes" id="UP000695562"/>
    </source>
</evidence>
<sequence>MSQQGIPLSISFECNGKHKIKGNGKYLDIFYINLLVFLLITFTGCVLPSPKVFPPPCFILISGPAEFEGDSEVRKGSSIKAINVILEYNGKPHSMAACRIDVKNEDFENDGINDYRIIIWPKNNIGQIPYYGSPLDHTIPH</sequence>
<keyword evidence="3" id="KW-1185">Reference proteome</keyword>
<dbReference type="EMBL" id="AJWJ01000275">
    <property type="protein sequence ID" value="KAF2072484.1"/>
    <property type="molecule type" value="Genomic_DNA"/>
</dbReference>
<organism evidence="2 3">
    <name type="scientific">Polysphondylium violaceum</name>
    <dbReference type="NCBI Taxonomy" id="133409"/>
    <lineage>
        <taxon>Eukaryota</taxon>
        <taxon>Amoebozoa</taxon>
        <taxon>Evosea</taxon>
        <taxon>Eumycetozoa</taxon>
        <taxon>Dictyostelia</taxon>
        <taxon>Dictyosteliales</taxon>
        <taxon>Dictyosteliaceae</taxon>
        <taxon>Polysphondylium</taxon>
    </lineage>
</organism>
<feature type="transmembrane region" description="Helical" evidence="1">
    <location>
        <begin position="29"/>
        <end position="49"/>
    </location>
</feature>
<accession>A0A8J4PTX0</accession>
<keyword evidence="1" id="KW-1133">Transmembrane helix</keyword>
<keyword evidence="1" id="KW-0812">Transmembrane</keyword>
<protein>
    <submittedName>
        <fullName evidence="2">Uncharacterized protein</fullName>
    </submittedName>
</protein>
<dbReference type="AlphaFoldDB" id="A0A8J4PTX0"/>
<evidence type="ECO:0000313" key="2">
    <source>
        <dbReference type="EMBL" id="KAF2072484.1"/>
    </source>
</evidence>
<gene>
    <name evidence="2" type="ORF">CYY_006193</name>
</gene>